<feature type="domain" description="F-box" evidence="4">
    <location>
        <begin position="96"/>
        <end position="122"/>
    </location>
</feature>
<dbReference type="EMBL" id="BDSP01000130">
    <property type="protein sequence ID" value="GAX18471.1"/>
    <property type="molecule type" value="Genomic_DNA"/>
</dbReference>
<evidence type="ECO:0000256" key="2">
    <source>
        <dbReference type="ARBA" id="ARBA00023043"/>
    </source>
</evidence>
<name>A0A1Z5JXJ2_FISSO</name>
<dbReference type="PROSITE" id="PS50297">
    <property type="entry name" value="ANK_REP_REGION"/>
    <property type="match status" value="1"/>
</dbReference>
<organism evidence="5 6">
    <name type="scientific">Fistulifera solaris</name>
    <name type="common">Oleaginous diatom</name>
    <dbReference type="NCBI Taxonomy" id="1519565"/>
    <lineage>
        <taxon>Eukaryota</taxon>
        <taxon>Sar</taxon>
        <taxon>Stramenopiles</taxon>
        <taxon>Ochrophyta</taxon>
        <taxon>Bacillariophyta</taxon>
        <taxon>Bacillariophyceae</taxon>
        <taxon>Bacillariophycidae</taxon>
        <taxon>Naviculales</taxon>
        <taxon>Naviculaceae</taxon>
        <taxon>Fistulifera</taxon>
    </lineage>
</organism>
<accession>A0A1Z5JXJ2</accession>
<comment type="caution">
    <text evidence="5">The sequence shown here is derived from an EMBL/GenBank/DDBJ whole genome shotgun (WGS) entry which is preliminary data.</text>
</comment>
<dbReference type="Proteomes" id="UP000198406">
    <property type="component" value="Unassembled WGS sequence"/>
</dbReference>
<keyword evidence="6" id="KW-1185">Reference proteome</keyword>
<dbReference type="PROSITE" id="PS50088">
    <property type="entry name" value="ANK_REPEAT"/>
    <property type="match status" value="1"/>
</dbReference>
<dbReference type="PANTHER" id="PTHR24173:SF74">
    <property type="entry name" value="ANKYRIN REPEAT DOMAIN-CONTAINING PROTEIN 16"/>
    <property type="match status" value="1"/>
</dbReference>
<proteinExistence type="predicted"/>
<feature type="repeat" description="ANK" evidence="3">
    <location>
        <begin position="428"/>
        <end position="453"/>
    </location>
</feature>
<evidence type="ECO:0000259" key="4">
    <source>
        <dbReference type="Pfam" id="PF00646"/>
    </source>
</evidence>
<dbReference type="OrthoDB" id="194358at2759"/>
<gene>
    <name evidence="5" type="ORF">FisN_2Lh125</name>
</gene>
<dbReference type="InParanoid" id="A0A1Z5JXJ2"/>
<dbReference type="InterPro" id="IPR036770">
    <property type="entry name" value="Ankyrin_rpt-contain_sf"/>
</dbReference>
<dbReference type="InterPro" id="IPR001810">
    <property type="entry name" value="F-box_dom"/>
</dbReference>
<dbReference type="InterPro" id="IPR002110">
    <property type="entry name" value="Ankyrin_rpt"/>
</dbReference>
<keyword evidence="2 3" id="KW-0040">ANK repeat</keyword>
<dbReference type="Pfam" id="PF00646">
    <property type="entry name" value="F-box"/>
    <property type="match status" value="1"/>
</dbReference>
<dbReference type="SUPFAM" id="SSF48403">
    <property type="entry name" value="Ankyrin repeat"/>
    <property type="match status" value="1"/>
</dbReference>
<reference evidence="5 6" key="1">
    <citation type="journal article" date="2015" name="Plant Cell">
        <title>Oil accumulation by the oleaginous diatom Fistulifera solaris as revealed by the genome and transcriptome.</title>
        <authorList>
            <person name="Tanaka T."/>
            <person name="Maeda Y."/>
            <person name="Veluchamy A."/>
            <person name="Tanaka M."/>
            <person name="Abida H."/>
            <person name="Marechal E."/>
            <person name="Bowler C."/>
            <person name="Muto M."/>
            <person name="Sunaga Y."/>
            <person name="Tanaka M."/>
            <person name="Yoshino T."/>
            <person name="Taniguchi T."/>
            <person name="Fukuda Y."/>
            <person name="Nemoto M."/>
            <person name="Matsumoto M."/>
            <person name="Wong P.S."/>
            <person name="Aburatani S."/>
            <person name="Fujibuchi W."/>
        </authorList>
    </citation>
    <scope>NUCLEOTIDE SEQUENCE [LARGE SCALE GENOMIC DNA]</scope>
    <source>
        <strain evidence="5 6">JPCC DA0580</strain>
    </source>
</reference>
<evidence type="ECO:0000256" key="1">
    <source>
        <dbReference type="ARBA" id="ARBA00022737"/>
    </source>
</evidence>
<sequence>MSNNHDNWTANEGWEQYTELLPEIDSNESTSSSGEFDVTEEATLPTSINASLVKISSCYFSVAASDAAKDSVSDLLSLLDEHTEEEASSSANEILYNDVMMHVLSYLDLPDLAAFSETSKNSNFECFYFLQHQLQRASLKDVPSAHDLEIVARIASLDESRLECILQEYLCSNTSLRDPPLSLTMLRKWIKNHVHHPPHRSALAARAALLVTLLGGAASLMTEHSIPMDAADFSHIILRLGVVGSLMGAAMVSETEKRSMLERMEALAHSMQSMSAAKVYEAYKANTGFHGTEEASSVSQIPKQVPSGCVGAFRKALASSRRAVAETITVRRAEKFSLYPEHVQNQLSTRLIDACASDDMLETVKLLVQQQCVPVDRFHVGSDGTQTCPLHASAFHGSLQVLEFLCRGVGDTANGDGGMADVNQRDVNGWSALHFAAGSNNPSTVQILLRHGAKDVEAVNGYTSLQWALRLQNAEVAAVLQQTEHHPQWLSREPLTNLARQIFSLIPSH</sequence>
<dbReference type="CDD" id="cd09917">
    <property type="entry name" value="F-box_SF"/>
    <property type="match status" value="1"/>
</dbReference>
<keyword evidence="1" id="KW-0677">Repeat</keyword>
<dbReference type="SMART" id="SM00248">
    <property type="entry name" value="ANK"/>
    <property type="match status" value="4"/>
</dbReference>
<evidence type="ECO:0000256" key="3">
    <source>
        <dbReference type="PROSITE-ProRule" id="PRU00023"/>
    </source>
</evidence>
<protein>
    <recommendedName>
        <fullName evidence="4">F-box domain-containing protein</fullName>
    </recommendedName>
</protein>
<dbReference type="Gene3D" id="1.25.40.20">
    <property type="entry name" value="Ankyrin repeat-containing domain"/>
    <property type="match status" value="1"/>
</dbReference>
<dbReference type="PANTHER" id="PTHR24173">
    <property type="entry name" value="ANKYRIN REPEAT CONTAINING"/>
    <property type="match status" value="1"/>
</dbReference>
<evidence type="ECO:0000313" key="6">
    <source>
        <dbReference type="Proteomes" id="UP000198406"/>
    </source>
</evidence>
<dbReference type="AlphaFoldDB" id="A0A1Z5JXJ2"/>
<evidence type="ECO:0000313" key="5">
    <source>
        <dbReference type="EMBL" id="GAX18471.1"/>
    </source>
</evidence>
<dbReference type="Pfam" id="PF12796">
    <property type="entry name" value="Ank_2"/>
    <property type="match status" value="1"/>
</dbReference>